<dbReference type="AlphaFoldDB" id="V6LPU7"/>
<sequence>MENARALMCQIIEEMTHEPAPDHPILTDENKISHKELNNDEQIMADGSQIVLSLKDLLRQKAELISSNASPAVLAAHSFKIRQEFDVLQKYIHSISVLKNSDLKKAHDTFQSAYDTLQQFDKNSAQNVKSQASEVALGVPKYIQDAKLDDLLPEFKSYEEAKQKVEDLNIEIDRKAQLGIEKLKVIKNQAMGHAELQTVMDEKVDTVQEQLTTANEQLKGVLITSEHLRKKLMKGDKCMMICVLIMIVLIAAYWLYRLIS</sequence>
<protein>
    <submittedName>
        <fullName evidence="2">Uncharacterized protein</fullName>
    </submittedName>
</protein>
<evidence type="ECO:0000256" key="1">
    <source>
        <dbReference type="SAM" id="Phobius"/>
    </source>
</evidence>
<keyword evidence="4" id="KW-1185">Reference proteome</keyword>
<evidence type="ECO:0000313" key="4">
    <source>
        <dbReference type="Proteomes" id="UP000018208"/>
    </source>
</evidence>
<proteinExistence type="predicted"/>
<keyword evidence="1" id="KW-1133">Transmembrane helix</keyword>
<gene>
    <name evidence="2" type="ORF">SS50377_13428</name>
    <name evidence="3" type="ORF">SS50377_27598</name>
</gene>
<keyword evidence="1" id="KW-0472">Membrane</keyword>
<dbReference type="EMBL" id="KI546073">
    <property type="protein sequence ID" value="EST46625.1"/>
    <property type="molecule type" value="Genomic_DNA"/>
</dbReference>
<reference evidence="2 3" key="1">
    <citation type="journal article" date="2014" name="PLoS Genet.">
        <title>The Genome of Spironucleus salmonicida Highlights a Fish Pathogen Adapted to Fluctuating Environments.</title>
        <authorList>
            <person name="Xu F."/>
            <person name="Jerlstrom-Hultqvist J."/>
            <person name="Einarsson E."/>
            <person name="Astvaldsson A."/>
            <person name="Svard S.G."/>
            <person name="Andersson J.O."/>
        </authorList>
    </citation>
    <scope>NUCLEOTIDE SEQUENCE</scope>
    <source>
        <strain evidence="3">ATCC 50377</strain>
    </source>
</reference>
<dbReference type="EMBL" id="AUWU02000007">
    <property type="protein sequence ID" value="KAH0571297.1"/>
    <property type="molecule type" value="Genomic_DNA"/>
</dbReference>
<keyword evidence="1" id="KW-0812">Transmembrane</keyword>
<evidence type="ECO:0000313" key="2">
    <source>
        <dbReference type="EMBL" id="EST46625.1"/>
    </source>
</evidence>
<accession>V6LPU7</accession>
<feature type="transmembrane region" description="Helical" evidence="1">
    <location>
        <begin position="238"/>
        <end position="256"/>
    </location>
</feature>
<name>V6LPU7_9EUKA</name>
<evidence type="ECO:0000313" key="3">
    <source>
        <dbReference type="EMBL" id="KAH0571297.1"/>
    </source>
</evidence>
<dbReference type="VEuPathDB" id="GiardiaDB:SS50377_27598"/>
<reference evidence="3" key="2">
    <citation type="submission" date="2020-12" db="EMBL/GenBank/DDBJ databases">
        <title>New Spironucleus salmonicida genome in near-complete chromosomes.</title>
        <authorList>
            <person name="Xu F."/>
            <person name="Kurt Z."/>
            <person name="Jimenez-Gonzalez A."/>
            <person name="Astvaldsson A."/>
            <person name="Andersson J.O."/>
            <person name="Svard S.G."/>
        </authorList>
    </citation>
    <scope>NUCLEOTIDE SEQUENCE</scope>
    <source>
        <strain evidence="3">ATCC 50377</strain>
    </source>
</reference>
<dbReference type="Proteomes" id="UP000018208">
    <property type="component" value="Unassembled WGS sequence"/>
</dbReference>
<organism evidence="2">
    <name type="scientific">Spironucleus salmonicida</name>
    <dbReference type="NCBI Taxonomy" id="348837"/>
    <lineage>
        <taxon>Eukaryota</taxon>
        <taxon>Metamonada</taxon>
        <taxon>Diplomonadida</taxon>
        <taxon>Hexamitidae</taxon>
        <taxon>Hexamitinae</taxon>
        <taxon>Spironucleus</taxon>
    </lineage>
</organism>